<keyword evidence="3" id="KW-0678">Repressor</keyword>
<dbReference type="Proteomes" id="UP000762676">
    <property type="component" value="Unassembled WGS sequence"/>
</dbReference>
<proteinExistence type="inferred from homology"/>
<accession>A0AAV4FRR3</accession>
<dbReference type="GO" id="GO:0004861">
    <property type="term" value="F:cyclin-dependent protein serine/threonine kinase inhibitor activity"/>
    <property type="evidence" value="ECO:0007669"/>
    <property type="project" value="InterPro"/>
</dbReference>
<evidence type="ECO:0000313" key="9">
    <source>
        <dbReference type="EMBL" id="GFR76062.1"/>
    </source>
</evidence>
<dbReference type="GO" id="GO:0005654">
    <property type="term" value="C:nucleoplasm"/>
    <property type="evidence" value="ECO:0007669"/>
    <property type="project" value="TreeGrafter"/>
</dbReference>
<comment type="caution">
    <text evidence="9">The sequence shown here is derived from an EMBL/GenBank/DDBJ whole genome shotgun (WGS) entry which is preliminary data.</text>
</comment>
<evidence type="ECO:0000256" key="3">
    <source>
        <dbReference type="ARBA" id="ARBA00022491"/>
    </source>
</evidence>
<feature type="region of interest" description="Disordered" evidence="8">
    <location>
        <begin position="1"/>
        <end position="122"/>
    </location>
</feature>
<feature type="compositionally biased region" description="Basic and acidic residues" evidence="8">
    <location>
        <begin position="105"/>
        <end position="119"/>
    </location>
</feature>
<dbReference type="InterPro" id="IPR024872">
    <property type="entry name" value="HEXIM"/>
</dbReference>
<evidence type="ECO:0000256" key="2">
    <source>
        <dbReference type="ARBA" id="ARBA00008409"/>
    </source>
</evidence>
<dbReference type="AlphaFoldDB" id="A0AAV4FRR3"/>
<evidence type="ECO:0000256" key="4">
    <source>
        <dbReference type="ARBA" id="ARBA00023015"/>
    </source>
</evidence>
<evidence type="ECO:0000313" key="10">
    <source>
        <dbReference type="Proteomes" id="UP000762676"/>
    </source>
</evidence>
<feature type="compositionally biased region" description="Basic and acidic residues" evidence="8">
    <location>
        <begin position="41"/>
        <end position="61"/>
    </location>
</feature>
<dbReference type="Gene3D" id="6.10.250.2910">
    <property type="match status" value="1"/>
</dbReference>
<sequence length="327" mass="36346">MAETGKTDREHPVEPSDENEAKVEGDADSGEGDDYSSGSDRSFEAEDAENCRGDAELEKVRTSTHLVAARKKRRHGSHGSRRHKGGSRHKIRGFHPYNLDPEEEMQLKRKSQEIKEKENAAAVVRQEGESRFMSFPVAPFNSTQFLMDEHDSSSPAGMHKTDSFSKLSEGSEILHSLASTPAESHHDMVSLERKDKEFTDIYTTVHAESLQSLPKDELVKNYMNLEEKVAALQKKVAEAEQQKKQNDDSGETKMQECQEEVHCEEQSLCDSEVSASDKFEISTTSLTSSNVNFLNLTTQAVTRPTISVGDVKPCAAPAMDHSDVDLS</sequence>
<feature type="region of interest" description="Disordered" evidence="8">
    <location>
        <begin position="148"/>
        <end position="168"/>
    </location>
</feature>
<comment type="subcellular location">
    <subcellularLocation>
        <location evidence="1">Nucleus</location>
    </subcellularLocation>
</comment>
<dbReference type="EMBL" id="BMAT01007997">
    <property type="protein sequence ID" value="GFR76062.1"/>
    <property type="molecule type" value="Genomic_DNA"/>
</dbReference>
<feature type="compositionally biased region" description="Basic residues" evidence="8">
    <location>
        <begin position="68"/>
        <end position="93"/>
    </location>
</feature>
<name>A0AAV4FRR3_9GAST</name>
<dbReference type="GO" id="GO:0000122">
    <property type="term" value="P:negative regulation of transcription by RNA polymerase II"/>
    <property type="evidence" value="ECO:0007669"/>
    <property type="project" value="InterPro"/>
</dbReference>
<keyword evidence="5" id="KW-0175">Coiled coil</keyword>
<organism evidence="9 10">
    <name type="scientific">Elysia marginata</name>
    <dbReference type="NCBI Taxonomy" id="1093978"/>
    <lineage>
        <taxon>Eukaryota</taxon>
        <taxon>Metazoa</taxon>
        <taxon>Spiralia</taxon>
        <taxon>Lophotrochozoa</taxon>
        <taxon>Mollusca</taxon>
        <taxon>Gastropoda</taxon>
        <taxon>Heterobranchia</taxon>
        <taxon>Euthyneura</taxon>
        <taxon>Panpulmonata</taxon>
        <taxon>Sacoglossa</taxon>
        <taxon>Placobranchoidea</taxon>
        <taxon>Plakobranchidae</taxon>
        <taxon>Elysia</taxon>
    </lineage>
</organism>
<keyword evidence="6" id="KW-0804">Transcription</keyword>
<dbReference type="Pfam" id="PF15313">
    <property type="entry name" value="HEXIM"/>
    <property type="match status" value="1"/>
</dbReference>
<evidence type="ECO:0000256" key="5">
    <source>
        <dbReference type="ARBA" id="ARBA00023054"/>
    </source>
</evidence>
<keyword evidence="4" id="KW-0805">Transcription regulation</keyword>
<dbReference type="PRINTS" id="PR02094">
    <property type="entry name" value="HEXIMFAMILY"/>
</dbReference>
<feature type="region of interest" description="Disordered" evidence="8">
    <location>
        <begin position="236"/>
        <end position="258"/>
    </location>
</feature>
<dbReference type="PANTHER" id="PTHR13469">
    <property type="entry name" value="HEXAMETHYLENE BISACETAMIDE INDUCIBLE 1"/>
    <property type="match status" value="1"/>
</dbReference>
<evidence type="ECO:0000256" key="6">
    <source>
        <dbReference type="ARBA" id="ARBA00023163"/>
    </source>
</evidence>
<comment type="similarity">
    <text evidence="2">Belongs to the HEXIM family.</text>
</comment>
<dbReference type="PANTHER" id="PTHR13469:SF8">
    <property type="entry name" value="HEXIM P-TEFB COMPLEX SUBUNIT 1"/>
    <property type="match status" value="1"/>
</dbReference>
<evidence type="ECO:0000256" key="8">
    <source>
        <dbReference type="SAM" id="MobiDB-lite"/>
    </source>
</evidence>
<dbReference type="GO" id="GO:0097322">
    <property type="term" value="F:7SK snRNA binding"/>
    <property type="evidence" value="ECO:0007669"/>
    <property type="project" value="TreeGrafter"/>
</dbReference>
<keyword evidence="10" id="KW-1185">Reference proteome</keyword>
<dbReference type="GO" id="GO:0005737">
    <property type="term" value="C:cytoplasm"/>
    <property type="evidence" value="ECO:0007669"/>
    <property type="project" value="InterPro"/>
</dbReference>
<feature type="compositionally biased region" description="Basic and acidic residues" evidence="8">
    <location>
        <begin position="1"/>
        <end position="25"/>
    </location>
</feature>
<keyword evidence="7" id="KW-0539">Nucleus</keyword>
<gene>
    <name evidence="9" type="ORF">ElyMa_003936200</name>
</gene>
<protein>
    <submittedName>
        <fullName evidence="9">Protein HEXIM2</fullName>
    </submittedName>
</protein>
<evidence type="ECO:0000256" key="7">
    <source>
        <dbReference type="ARBA" id="ARBA00023242"/>
    </source>
</evidence>
<evidence type="ECO:0000256" key="1">
    <source>
        <dbReference type="ARBA" id="ARBA00004123"/>
    </source>
</evidence>
<reference evidence="9 10" key="1">
    <citation type="journal article" date="2021" name="Elife">
        <title>Chloroplast acquisition without the gene transfer in kleptoplastic sea slugs, Plakobranchus ocellatus.</title>
        <authorList>
            <person name="Maeda T."/>
            <person name="Takahashi S."/>
            <person name="Yoshida T."/>
            <person name="Shimamura S."/>
            <person name="Takaki Y."/>
            <person name="Nagai Y."/>
            <person name="Toyoda A."/>
            <person name="Suzuki Y."/>
            <person name="Arimoto A."/>
            <person name="Ishii H."/>
            <person name="Satoh N."/>
            <person name="Nishiyama T."/>
            <person name="Hasebe M."/>
            <person name="Maruyama T."/>
            <person name="Minagawa J."/>
            <person name="Obokata J."/>
            <person name="Shigenobu S."/>
        </authorList>
    </citation>
    <scope>NUCLEOTIDE SEQUENCE [LARGE SCALE GENOMIC DNA]</scope>
</reference>